<dbReference type="PANTHER" id="PTHR13696">
    <property type="entry name" value="P-LOOP CONTAINING NUCLEOSIDE TRIPHOSPHATE HYDROLASE"/>
    <property type="match status" value="1"/>
</dbReference>
<dbReference type="RefSeq" id="WP_085216522.1">
    <property type="nucleotide sequence ID" value="NZ_FXAM01000002.1"/>
</dbReference>
<organism evidence="2 3">
    <name type="scientific">Methylomagnum ishizawai</name>
    <dbReference type="NCBI Taxonomy" id="1760988"/>
    <lineage>
        <taxon>Bacteria</taxon>
        <taxon>Pseudomonadati</taxon>
        <taxon>Pseudomonadota</taxon>
        <taxon>Gammaproteobacteria</taxon>
        <taxon>Methylococcales</taxon>
        <taxon>Methylococcaceae</taxon>
        <taxon>Methylomagnum</taxon>
    </lineage>
</organism>
<evidence type="ECO:0000313" key="3">
    <source>
        <dbReference type="Proteomes" id="UP000192923"/>
    </source>
</evidence>
<dbReference type="SUPFAM" id="SSF52540">
    <property type="entry name" value="P-loop containing nucleoside triphosphate hydrolases"/>
    <property type="match status" value="1"/>
</dbReference>
<name>A0A1Y6DBK6_9GAMM</name>
<dbReference type="InterPro" id="IPR050678">
    <property type="entry name" value="DNA_Partitioning_ATPase"/>
</dbReference>
<protein>
    <submittedName>
        <fullName evidence="2">Chromosome partitioning protein</fullName>
    </submittedName>
</protein>
<reference evidence="2 3" key="1">
    <citation type="submission" date="2016-12" db="EMBL/GenBank/DDBJ databases">
        <authorList>
            <person name="Song W.-J."/>
            <person name="Kurnit D.M."/>
        </authorList>
    </citation>
    <scope>NUCLEOTIDE SEQUENCE [LARGE SCALE GENOMIC DNA]</scope>
    <source>
        <strain evidence="2 3">175</strain>
    </source>
</reference>
<dbReference type="Pfam" id="PF13614">
    <property type="entry name" value="AAA_31"/>
    <property type="match status" value="1"/>
</dbReference>
<feature type="domain" description="AAA" evidence="1">
    <location>
        <begin position="9"/>
        <end position="189"/>
    </location>
</feature>
<dbReference type="AlphaFoldDB" id="A0A1Y6DBK6"/>
<accession>A0A1Y6DBK6</accession>
<dbReference type="InterPro" id="IPR025669">
    <property type="entry name" value="AAA_dom"/>
</dbReference>
<dbReference type="PANTHER" id="PTHR13696:SF52">
    <property type="entry name" value="PARA FAMILY PROTEIN CT_582"/>
    <property type="match status" value="1"/>
</dbReference>
<sequence length="274" mass="29208">MTPSSLAPVIAITNHKGGVGKTTTAVNLAAELGLTGHNVLVIDLDPQANASLHLGIAHPASLGVNAAILFKGETIEAVAAAIQTEVNPGFKNIHFIPGSLSLDHVEDHLRAYSPQPYKELAARVEPLRSVYDIIIIDCPPRLGLLSGNAIASASHYLIPIETNSQYPLHGVTDLHAFIHRMSKALNPGLLNLGVLLTRHDERRRTCKAIAQSAKDMVGSILPIVIHSSTKVGEASVSRCPIRKIERDGRVTQDYAQLAAHLAETLALQKNGDAA</sequence>
<dbReference type="Proteomes" id="UP000192923">
    <property type="component" value="Unassembled WGS sequence"/>
</dbReference>
<dbReference type="OrthoDB" id="69313at2"/>
<evidence type="ECO:0000313" key="2">
    <source>
        <dbReference type="EMBL" id="SMF97494.1"/>
    </source>
</evidence>
<dbReference type="Gene3D" id="3.40.50.300">
    <property type="entry name" value="P-loop containing nucleotide triphosphate hydrolases"/>
    <property type="match status" value="1"/>
</dbReference>
<dbReference type="CDD" id="cd02042">
    <property type="entry name" value="ParAB_family"/>
    <property type="match status" value="1"/>
</dbReference>
<dbReference type="EMBL" id="FXAM01000002">
    <property type="protein sequence ID" value="SMF97494.1"/>
    <property type="molecule type" value="Genomic_DNA"/>
</dbReference>
<dbReference type="STRING" id="1760988.SAMN02949497_0524"/>
<evidence type="ECO:0000259" key="1">
    <source>
        <dbReference type="Pfam" id="PF13614"/>
    </source>
</evidence>
<proteinExistence type="predicted"/>
<gene>
    <name evidence="2" type="ORF">SAMN02949497_0524</name>
</gene>
<keyword evidence="3" id="KW-1185">Reference proteome</keyword>
<dbReference type="InterPro" id="IPR027417">
    <property type="entry name" value="P-loop_NTPase"/>
</dbReference>